<dbReference type="Gene3D" id="1.20.1250.20">
    <property type="entry name" value="MFS general substrate transporter like domains"/>
    <property type="match status" value="1"/>
</dbReference>
<dbReference type="RefSeq" id="WP_187034125.1">
    <property type="nucleotide sequence ID" value="NZ_CP060286.1"/>
</dbReference>
<evidence type="ECO:0000256" key="2">
    <source>
        <dbReference type="ARBA" id="ARBA00022448"/>
    </source>
</evidence>
<name>A0A7G8T649_9FIRM</name>
<dbReference type="Pfam" id="PF07690">
    <property type="entry name" value="MFS_1"/>
    <property type="match status" value="1"/>
</dbReference>
<evidence type="ECO:0000256" key="5">
    <source>
        <dbReference type="ARBA" id="ARBA00023136"/>
    </source>
</evidence>
<feature type="transmembrane region" description="Helical" evidence="6">
    <location>
        <begin position="104"/>
        <end position="128"/>
    </location>
</feature>
<dbReference type="InterPro" id="IPR036259">
    <property type="entry name" value="MFS_trans_sf"/>
</dbReference>
<keyword evidence="2" id="KW-0813">Transport</keyword>
<evidence type="ECO:0000256" key="3">
    <source>
        <dbReference type="ARBA" id="ARBA00022692"/>
    </source>
</evidence>
<gene>
    <name evidence="8" type="ORF">HCR03_09800</name>
</gene>
<sequence>MSESIQQHRPNPIWTAIVCGMASYIDAASIVSWGLIAVIYQAIYHLSAGQIGILSGMLTFCIAIGALCGGYLGDRFGRRTVFLFTMIGILIGAIGMILTSSFSLMLVCSALVGLSTGADLPVSLATIAETSTDEKQRGTLLGLSQILWTLGMVAAMVIGMTVGNLGKTGAQIILGQIAVVSVLVLLGRISIPESAIWKATNAARKAGVQTKKEEKVSVGHLFRAPYAVPFVSLILFYGLCNAAFNVLGQYGTYLLVNVAKVDVSKASSTGLIQIPLLLIGSLLFMKTVRTKRRIFYFLLGTIGYLVGFLLPAILGVTLNSYIFTLVFSGISFCFAGEAIMKFWCQTSFPTMYRATAQGTIIAVGRFTAAGFAVVVPFIIAANPRLLFVAMAAVCFVGGLIAWAAFRKSNSTNEGIENEAVDSERESTAAK</sequence>
<accession>A0A7G8T649</accession>
<keyword evidence="3 6" id="KW-0812">Transmembrane</keyword>
<feature type="transmembrane region" description="Helical" evidence="6">
    <location>
        <begin position="140"/>
        <end position="162"/>
    </location>
</feature>
<dbReference type="Proteomes" id="UP000515909">
    <property type="component" value="Chromosome"/>
</dbReference>
<dbReference type="KEGG" id="cfem:HCR03_09800"/>
<proteinExistence type="predicted"/>
<feature type="transmembrane region" description="Helical" evidence="6">
    <location>
        <begin position="294"/>
        <end position="314"/>
    </location>
</feature>
<dbReference type="GO" id="GO:0046943">
    <property type="term" value="F:carboxylic acid transmembrane transporter activity"/>
    <property type="evidence" value="ECO:0007669"/>
    <property type="project" value="TreeGrafter"/>
</dbReference>
<dbReference type="InterPro" id="IPR020846">
    <property type="entry name" value="MFS_dom"/>
</dbReference>
<feature type="transmembrane region" description="Helical" evidence="6">
    <location>
        <begin position="385"/>
        <end position="405"/>
    </location>
</feature>
<feature type="transmembrane region" description="Helical" evidence="6">
    <location>
        <begin position="267"/>
        <end position="285"/>
    </location>
</feature>
<dbReference type="GO" id="GO:0005886">
    <property type="term" value="C:plasma membrane"/>
    <property type="evidence" value="ECO:0007669"/>
    <property type="project" value="UniProtKB-SubCell"/>
</dbReference>
<comment type="subcellular location">
    <subcellularLocation>
        <location evidence="1">Cell membrane</location>
        <topology evidence="1">Multi-pass membrane protein</topology>
    </subcellularLocation>
</comment>
<dbReference type="SUPFAM" id="SSF103473">
    <property type="entry name" value="MFS general substrate transporter"/>
    <property type="match status" value="1"/>
</dbReference>
<dbReference type="InterPro" id="IPR011701">
    <property type="entry name" value="MFS"/>
</dbReference>
<dbReference type="AlphaFoldDB" id="A0A7G8T649"/>
<reference evidence="8 9" key="1">
    <citation type="submission" date="2020-08" db="EMBL/GenBank/DDBJ databases">
        <title>The isolate Caproiciproducens sp. 7D4C2 produces n-caproate at mildly acidic conditions from hexoses: genome and rBOX comparison with related strains and chain-elongating bacteria.</title>
        <authorList>
            <person name="Esquivel-Elizondo S."/>
            <person name="Bagci C."/>
            <person name="Temovska M."/>
            <person name="Jeon B.S."/>
            <person name="Bessarab I."/>
            <person name="Williams R.B.H."/>
            <person name="Huson D.H."/>
            <person name="Angenent L.T."/>
        </authorList>
    </citation>
    <scope>NUCLEOTIDE SEQUENCE [LARGE SCALE GENOMIC DNA]</scope>
    <source>
        <strain evidence="8 9">7D4C2</strain>
    </source>
</reference>
<feature type="transmembrane region" description="Helical" evidence="6">
    <location>
        <begin position="12"/>
        <end position="39"/>
    </location>
</feature>
<feature type="transmembrane region" description="Helical" evidence="6">
    <location>
        <begin position="168"/>
        <end position="186"/>
    </location>
</feature>
<dbReference type="EMBL" id="CP060286">
    <property type="protein sequence ID" value="QNK39090.1"/>
    <property type="molecule type" value="Genomic_DNA"/>
</dbReference>
<protein>
    <submittedName>
        <fullName evidence="8">MFS transporter</fullName>
    </submittedName>
</protein>
<feature type="transmembrane region" description="Helical" evidence="6">
    <location>
        <begin position="51"/>
        <end position="73"/>
    </location>
</feature>
<feature type="transmembrane region" description="Helical" evidence="6">
    <location>
        <begin position="80"/>
        <end position="98"/>
    </location>
</feature>
<dbReference type="PANTHER" id="PTHR23508:SF10">
    <property type="entry name" value="CARBOXYLIC ACID TRANSPORTER PROTEIN HOMOLOG"/>
    <property type="match status" value="1"/>
</dbReference>
<feature type="transmembrane region" description="Helical" evidence="6">
    <location>
        <begin position="320"/>
        <end position="339"/>
    </location>
</feature>
<dbReference type="PROSITE" id="PS50850">
    <property type="entry name" value="MFS"/>
    <property type="match status" value="1"/>
</dbReference>
<feature type="domain" description="Major facilitator superfamily (MFS) profile" evidence="7">
    <location>
        <begin position="12"/>
        <end position="409"/>
    </location>
</feature>
<feature type="transmembrane region" description="Helical" evidence="6">
    <location>
        <begin position="226"/>
        <end position="247"/>
    </location>
</feature>
<feature type="transmembrane region" description="Helical" evidence="6">
    <location>
        <begin position="360"/>
        <end position="379"/>
    </location>
</feature>
<keyword evidence="5 6" id="KW-0472">Membrane</keyword>
<evidence type="ECO:0000259" key="7">
    <source>
        <dbReference type="PROSITE" id="PS50850"/>
    </source>
</evidence>
<keyword evidence="4 6" id="KW-1133">Transmembrane helix</keyword>
<evidence type="ECO:0000256" key="6">
    <source>
        <dbReference type="SAM" id="Phobius"/>
    </source>
</evidence>
<evidence type="ECO:0000256" key="4">
    <source>
        <dbReference type="ARBA" id="ARBA00022989"/>
    </source>
</evidence>
<evidence type="ECO:0000256" key="1">
    <source>
        <dbReference type="ARBA" id="ARBA00004651"/>
    </source>
</evidence>
<evidence type="ECO:0000313" key="9">
    <source>
        <dbReference type="Proteomes" id="UP000515909"/>
    </source>
</evidence>
<evidence type="ECO:0000313" key="8">
    <source>
        <dbReference type="EMBL" id="QNK39090.1"/>
    </source>
</evidence>
<dbReference type="PANTHER" id="PTHR23508">
    <property type="entry name" value="CARBOXYLIC ACID TRANSPORTER PROTEIN HOMOLOG"/>
    <property type="match status" value="1"/>
</dbReference>
<organism evidence="8 9">
    <name type="scientific">Caproicibacter fermentans</name>
    <dbReference type="NCBI Taxonomy" id="2576756"/>
    <lineage>
        <taxon>Bacteria</taxon>
        <taxon>Bacillati</taxon>
        <taxon>Bacillota</taxon>
        <taxon>Clostridia</taxon>
        <taxon>Eubacteriales</taxon>
        <taxon>Acutalibacteraceae</taxon>
        <taxon>Caproicibacter</taxon>
    </lineage>
</organism>